<dbReference type="InterPro" id="IPR003848">
    <property type="entry name" value="DUF218"/>
</dbReference>
<accession>A0AA90NKT5</accession>
<dbReference type="AlphaFoldDB" id="A0AA90NKT5"/>
<keyword evidence="10" id="KW-1185">Reference proteome</keyword>
<evidence type="ECO:0000256" key="4">
    <source>
        <dbReference type="ARBA" id="ARBA00022692"/>
    </source>
</evidence>
<dbReference type="EMBL" id="JASXSV010000007">
    <property type="protein sequence ID" value="MDP0588774.1"/>
    <property type="molecule type" value="Genomic_DNA"/>
</dbReference>
<evidence type="ECO:0000256" key="3">
    <source>
        <dbReference type="ARBA" id="ARBA00022519"/>
    </source>
</evidence>
<dbReference type="PANTHER" id="PTHR30336">
    <property type="entry name" value="INNER MEMBRANE PROTEIN, PROBABLE PERMEASE"/>
    <property type="match status" value="1"/>
</dbReference>
<evidence type="ECO:0000313" key="10">
    <source>
        <dbReference type="Proteomes" id="UP001178148"/>
    </source>
</evidence>
<comment type="caution">
    <text evidence="9">The sequence shown here is derived from an EMBL/GenBank/DDBJ whole genome shotgun (WGS) entry which is preliminary data.</text>
</comment>
<protein>
    <submittedName>
        <fullName evidence="9">ElyC/SanA/YdcF family protein</fullName>
    </submittedName>
</protein>
<dbReference type="CDD" id="cd06259">
    <property type="entry name" value="YdcF-like"/>
    <property type="match status" value="1"/>
</dbReference>
<sequence length="221" mass="24549">MCPRSACLKTMTKFLAVIAICVLLFVAIANILVTSTTDTYLYSDVKTIPHNKVAILLGTSKYARNGGLNDHYRLRINAAYELFSEGKIDYILISGSRTLYYDEPSTIRSDLLQMGIPSNIMYRDYGGFRTIDSIIRAKNIFGLTQFTIISQGYHNNRALYIALNQGINAIAFNAGSGSNSNIKNKVREIMARVLAIIELHIMPIKTKQIPPTIHIGSTPPT</sequence>
<evidence type="ECO:0000256" key="5">
    <source>
        <dbReference type="ARBA" id="ARBA00022989"/>
    </source>
</evidence>
<comment type="subcellular location">
    <subcellularLocation>
        <location evidence="1">Cell inner membrane</location>
        <topology evidence="1">Single-pass membrane protein</topology>
    </subcellularLocation>
</comment>
<reference evidence="9 10" key="1">
    <citation type="journal article" date="2023" name="bioRxiv">
        <title>An intranuclear bacterial parasite of deep-sea mussels expresses apoptosis inhibitors acquired from its host.</title>
        <authorList>
            <person name="Gonzalez Porras M.A."/>
            <person name="Assie A."/>
            <person name="Tietjen M."/>
            <person name="Violette M."/>
            <person name="Kleiner M."/>
            <person name="Gruber-Vodicka H."/>
            <person name="Dubilier N."/>
            <person name="Leisch N."/>
        </authorList>
    </citation>
    <scope>NUCLEOTIDE SEQUENCE [LARGE SCALE GENOMIC DNA]</scope>
    <source>
        <strain evidence="9">IAP13</strain>
    </source>
</reference>
<gene>
    <name evidence="9" type="ORF">QS748_06090</name>
</gene>
<dbReference type="GO" id="GO:0005886">
    <property type="term" value="C:plasma membrane"/>
    <property type="evidence" value="ECO:0007669"/>
    <property type="project" value="UniProtKB-SubCell"/>
</dbReference>
<proteinExistence type="predicted"/>
<evidence type="ECO:0000259" key="8">
    <source>
        <dbReference type="Pfam" id="PF02698"/>
    </source>
</evidence>
<evidence type="ECO:0000256" key="2">
    <source>
        <dbReference type="ARBA" id="ARBA00022475"/>
    </source>
</evidence>
<dbReference type="PANTHER" id="PTHR30336:SF0">
    <property type="entry name" value="PROTEIN SANA"/>
    <property type="match status" value="1"/>
</dbReference>
<dbReference type="Proteomes" id="UP001178148">
    <property type="component" value="Unassembled WGS sequence"/>
</dbReference>
<dbReference type="InterPro" id="IPR051599">
    <property type="entry name" value="Cell_Envelope_Assoc"/>
</dbReference>
<dbReference type="Pfam" id="PF02698">
    <property type="entry name" value="DUF218"/>
    <property type="match status" value="1"/>
</dbReference>
<feature type="domain" description="DUF218" evidence="8">
    <location>
        <begin position="53"/>
        <end position="174"/>
    </location>
</feature>
<keyword evidence="5" id="KW-1133">Transmembrane helix</keyword>
<keyword evidence="3" id="KW-0997">Cell inner membrane</keyword>
<evidence type="ECO:0000256" key="7">
    <source>
        <dbReference type="ARBA" id="ARBA00037355"/>
    </source>
</evidence>
<comment type="function">
    <text evidence="7">Participates in the barrier function of the cell envelope.</text>
</comment>
<keyword evidence="6" id="KW-0472">Membrane</keyword>
<evidence type="ECO:0000313" key="9">
    <source>
        <dbReference type="EMBL" id="MDP0588774.1"/>
    </source>
</evidence>
<organism evidence="9 10">
    <name type="scientific">Candidatus Endonucleibacter bathymodioli</name>
    <dbReference type="NCBI Taxonomy" id="539814"/>
    <lineage>
        <taxon>Bacteria</taxon>
        <taxon>Pseudomonadati</taxon>
        <taxon>Pseudomonadota</taxon>
        <taxon>Gammaproteobacteria</taxon>
        <taxon>Oceanospirillales</taxon>
        <taxon>Endozoicomonadaceae</taxon>
        <taxon>Candidatus Endonucleibacter</taxon>
    </lineage>
</organism>
<evidence type="ECO:0000256" key="1">
    <source>
        <dbReference type="ARBA" id="ARBA00004377"/>
    </source>
</evidence>
<keyword evidence="4" id="KW-0812">Transmembrane</keyword>
<evidence type="ECO:0000256" key="6">
    <source>
        <dbReference type="ARBA" id="ARBA00023136"/>
    </source>
</evidence>
<name>A0AA90NKT5_9GAMM</name>
<keyword evidence="2" id="KW-1003">Cell membrane</keyword>